<evidence type="ECO:0000256" key="3">
    <source>
        <dbReference type="ARBA" id="ARBA00023163"/>
    </source>
</evidence>
<dbReference type="GO" id="GO:0003700">
    <property type="term" value="F:DNA-binding transcription factor activity"/>
    <property type="evidence" value="ECO:0007669"/>
    <property type="project" value="InterPro"/>
</dbReference>
<protein>
    <submittedName>
        <fullName evidence="5">Transcriptional regulator</fullName>
    </submittedName>
</protein>
<dbReference type="SMART" id="SM00895">
    <property type="entry name" value="FCD"/>
    <property type="match status" value="1"/>
</dbReference>
<accession>I4BZ55</accession>
<dbReference type="HOGENOM" id="CLU_017584_5_1_0"/>
<evidence type="ECO:0000313" key="6">
    <source>
        <dbReference type="Proteomes" id="UP000006061"/>
    </source>
</evidence>
<dbReference type="GO" id="GO:0003677">
    <property type="term" value="F:DNA binding"/>
    <property type="evidence" value="ECO:0007669"/>
    <property type="project" value="UniProtKB-KW"/>
</dbReference>
<sequence length="230" mass="26519">MAELKANLDFKQGSKTRFRQAERAVKAVKDMIFEGKFKPGEPLSEVLLGEVLGMSRTPVREAINRLASEGLLKIIPGRGAIIAELTIEDFKEINDLRLVLEPLAAETSIKYLPNDEIERQKNIWKTFLEGLRRGENISPVVLSKADMDLHSSILDYCQNKRLKNFLKVLRSQIYQYLLVCWKFQEFSEDTISQHLDIIYCLEARNIEDLKNALRAHIMFNSRYILCNEAD</sequence>
<dbReference type="eggNOG" id="COG1802">
    <property type="taxonomic scope" value="Bacteria"/>
</dbReference>
<dbReference type="KEGG" id="amo:Anamo_1979"/>
<keyword evidence="1" id="KW-0805">Transcription regulation</keyword>
<name>I4BZ55_ACEMN</name>
<dbReference type="InterPro" id="IPR036390">
    <property type="entry name" value="WH_DNA-bd_sf"/>
</dbReference>
<dbReference type="CDD" id="cd07377">
    <property type="entry name" value="WHTH_GntR"/>
    <property type="match status" value="1"/>
</dbReference>
<dbReference type="Pfam" id="PF07729">
    <property type="entry name" value="FCD"/>
    <property type="match status" value="1"/>
</dbReference>
<dbReference type="PROSITE" id="PS50949">
    <property type="entry name" value="HTH_GNTR"/>
    <property type="match status" value="1"/>
</dbReference>
<organism evidence="5 6">
    <name type="scientific">Acetomicrobium mobile (strain ATCC BAA-54 / DSM 13181 / JCM 12221 / NGA)</name>
    <name type="common">Anaerobaculum mobile</name>
    <dbReference type="NCBI Taxonomy" id="891968"/>
    <lineage>
        <taxon>Bacteria</taxon>
        <taxon>Thermotogati</taxon>
        <taxon>Synergistota</taxon>
        <taxon>Synergistia</taxon>
        <taxon>Synergistales</taxon>
        <taxon>Acetomicrobiaceae</taxon>
        <taxon>Acetomicrobium</taxon>
    </lineage>
</organism>
<dbReference type="Pfam" id="PF00392">
    <property type="entry name" value="GntR"/>
    <property type="match status" value="1"/>
</dbReference>
<evidence type="ECO:0000256" key="1">
    <source>
        <dbReference type="ARBA" id="ARBA00023015"/>
    </source>
</evidence>
<dbReference type="STRING" id="891968.Anamo_1979"/>
<dbReference type="Proteomes" id="UP000006061">
    <property type="component" value="Chromosome"/>
</dbReference>
<gene>
    <name evidence="5" type="ordered locus">Anamo_1979</name>
</gene>
<dbReference type="PANTHER" id="PTHR43537">
    <property type="entry name" value="TRANSCRIPTIONAL REGULATOR, GNTR FAMILY"/>
    <property type="match status" value="1"/>
</dbReference>
<dbReference type="SMART" id="SM00345">
    <property type="entry name" value="HTH_GNTR"/>
    <property type="match status" value="1"/>
</dbReference>
<dbReference type="AlphaFoldDB" id="I4BZ55"/>
<evidence type="ECO:0000313" key="5">
    <source>
        <dbReference type="EMBL" id="AFM22562.1"/>
    </source>
</evidence>
<keyword evidence="3" id="KW-0804">Transcription</keyword>
<dbReference type="InterPro" id="IPR000524">
    <property type="entry name" value="Tscrpt_reg_HTH_GntR"/>
</dbReference>
<dbReference type="Gene3D" id="1.20.120.530">
    <property type="entry name" value="GntR ligand-binding domain-like"/>
    <property type="match status" value="1"/>
</dbReference>
<dbReference type="InterPro" id="IPR036388">
    <property type="entry name" value="WH-like_DNA-bd_sf"/>
</dbReference>
<dbReference type="Gene3D" id="1.10.10.10">
    <property type="entry name" value="Winged helix-like DNA-binding domain superfamily/Winged helix DNA-binding domain"/>
    <property type="match status" value="1"/>
</dbReference>
<dbReference type="PATRIC" id="fig|891968.3.peg.1965"/>
<dbReference type="EMBL" id="CP003198">
    <property type="protein sequence ID" value="AFM22562.1"/>
    <property type="molecule type" value="Genomic_DNA"/>
</dbReference>
<reference evidence="6" key="1">
    <citation type="journal article" date="2013" name="Stand. Genomic Sci.">
        <title>Complete genome sequence of the moderate thermophile Anaerobaculum mobile type strain (NGA(T)).</title>
        <authorList>
            <person name="Mavromatis K."/>
            <person name="Stackebrandt E."/>
            <person name="Held B."/>
            <person name="Lapidus A."/>
            <person name="Nolan M."/>
            <person name="Lucas S."/>
            <person name="Hammon N."/>
            <person name="Deshpande S."/>
            <person name="Cheng J.F."/>
            <person name="Tapia R."/>
            <person name="Goodwin L.A."/>
            <person name="Pitluck S."/>
            <person name="Liolios K."/>
            <person name="Pagani I."/>
            <person name="Ivanova N."/>
            <person name="Mikhailova N."/>
            <person name="Huntemann M."/>
            <person name="Pati A."/>
            <person name="Chen A."/>
            <person name="Palaniappan K."/>
            <person name="Land M."/>
            <person name="Rohde M."/>
            <person name="Spring S."/>
            <person name="Goker M."/>
            <person name="Woyke T."/>
            <person name="Detter J.C."/>
            <person name="Bristow J."/>
            <person name="Eisen J.A."/>
            <person name="Markowitz V."/>
            <person name="Hugenholtz P."/>
            <person name="Klenk H.P."/>
            <person name="Kyrpides N.C."/>
        </authorList>
    </citation>
    <scope>NUCLEOTIDE SEQUENCE</scope>
    <source>
        <strain evidence="6">ATCC BAA-54 / DSM 13181 / NGA</strain>
    </source>
</reference>
<dbReference type="SUPFAM" id="SSF48008">
    <property type="entry name" value="GntR ligand-binding domain-like"/>
    <property type="match status" value="1"/>
</dbReference>
<dbReference type="InterPro" id="IPR011711">
    <property type="entry name" value="GntR_C"/>
</dbReference>
<dbReference type="PANTHER" id="PTHR43537:SF24">
    <property type="entry name" value="GLUCONATE OPERON TRANSCRIPTIONAL REPRESSOR"/>
    <property type="match status" value="1"/>
</dbReference>
<evidence type="ECO:0000256" key="2">
    <source>
        <dbReference type="ARBA" id="ARBA00023125"/>
    </source>
</evidence>
<dbReference type="SUPFAM" id="SSF46785">
    <property type="entry name" value="Winged helix' DNA-binding domain"/>
    <property type="match status" value="1"/>
</dbReference>
<evidence type="ECO:0000259" key="4">
    <source>
        <dbReference type="PROSITE" id="PS50949"/>
    </source>
</evidence>
<keyword evidence="6" id="KW-1185">Reference proteome</keyword>
<dbReference type="InterPro" id="IPR008920">
    <property type="entry name" value="TF_FadR/GntR_C"/>
</dbReference>
<keyword evidence="2" id="KW-0238">DNA-binding</keyword>
<feature type="domain" description="HTH gntR-type" evidence="4">
    <location>
        <begin position="18"/>
        <end position="85"/>
    </location>
</feature>
<proteinExistence type="predicted"/>